<gene>
    <name evidence="3" type="ORF">ESCO_005896</name>
</gene>
<name>A0A0M8MQ99_ESCWE</name>
<dbReference type="Pfam" id="PF22766">
    <property type="entry name" value="ZW10_C2"/>
    <property type="match status" value="1"/>
</dbReference>
<proteinExistence type="predicted"/>
<dbReference type="OrthoDB" id="534815at2759"/>
<feature type="compositionally biased region" description="Acidic residues" evidence="1">
    <location>
        <begin position="516"/>
        <end position="529"/>
    </location>
</feature>
<dbReference type="GO" id="GO:0006888">
    <property type="term" value="P:endoplasmic reticulum to Golgi vesicle-mediated transport"/>
    <property type="evidence" value="ECO:0007669"/>
    <property type="project" value="TreeGrafter"/>
</dbReference>
<evidence type="ECO:0000313" key="4">
    <source>
        <dbReference type="Proteomes" id="UP000053831"/>
    </source>
</evidence>
<dbReference type="InterPro" id="IPR046362">
    <property type="entry name" value="Zw10/DSL1_C_sf"/>
</dbReference>
<feature type="compositionally biased region" description="Acidic residues" evidence="1">
    <location>
        <begin position="496"/>
        <end position="508"/>
    </location>
</feature>
<feature type="region of interest" description="Disordered" evidence="1">
    <location>
        <begin position="418"/>
        <end position="558"/>
    </location>
</feature>
<comment type="caution">
    <text evidence="3">The sequence shown here is derived from an EMBL/GenBank/DDBJ whole genome shotgun (WGS) entry which is preliminary data.</text>
</comment>
<feature type="compositionally biased region" description="Low complexity" evidence="1">
    <location>
        <begin position="421"/>
        <end position="432"/>
    </location>
</feature>
<evidence type="ECO:0000256" key="1">
    <source>
        <dbReference type="SAM" id="MobiDB-lite"/>
    </source>
</evidence>
<keyword evidence="4" id="KW-1185">Reference proteome</keyword>
<evidence type="ECO:0000313" key="3">
    <source>
        <dbReference type="EMBL" id="KOS17096.1"/>
    </source>
</evidence>
<feature type="compositionally biased region" description="Basic and acidic residues" evidence="1">
    <location>
        <begin position="530"/>
        <end position="539"/>
    </location>
</feature>
<dbReference type="InterPro" id="IPR055148">
    <property type="entry name" value="ZW10_C_2"/>
</dbReference>
<feature type="domain" description="ZW10 C-terminal helical" evidence="2">
    <location>
        <begin position="724"/>
        <end position="868"/>
    </location>
</feature>
<dbReference type="GO" id="GO:0005737">
    <property type="term" value="C:cytoplasm"/>
    <property type="evidence" value="ECO:0007669"/>
    <property type="project" value="GOC"/>
</dbReference>
<dbReference type="PANTHER" id="PTHR12205:SF0">
    <property type="entry name" value="CENTROMERE_KINETOCHORE PROTEIN ZW10 HOMOLOG"/>
    <property type="match status" value="1"/>
</dbReference>
<dbReference type="GO" id="GO:0007094">
    <property type="term" value="P:mitotic spindle assembly checkpoint signaling"/>
    <property type="evidence" value="ECO:0007669"/>
    <property type="project" value="TreeGrafter"/>
</dbReference>
<dbReference type="EMBL" id="LGSR01000028">
    <property type="protein sequence ID" value="KOS17096.1"/>
    <property type="molecule type" value="Genomic_DNA"/>
</dbReference>
<reference evidence="3 4" key="1">
    <citation type="submission" date="2015-07" db="EMBL/GenBank/DDBJ databases">
        <title>The genome of the fungus Escovopsis weberi, a specialized disease agent of ant agriculture.</title>
        <authorList>
            <person name="de Man T.J."/>
            <person name="Stajich J.E."/>
            <person name="Kubicek C.P."/>
            <person name="Chenthamara K."/>
            <person name="Atanasova L."/>
            <person name="Druzhinina I.S."/>
            <person name="Birnbaum S."/>
            <person name="Barribeau S.M."/>
            <person name="Teiling C."/>
            <person name="Suen G."/>
            <person name="Currie C."/>
            <person name="Gerardo N.M."/>
        </authorList>
    </citation>
    <scope>NUCLEOTIDE SEQUENCE [LARGE SCALE GENOMIC DNA]</scope>
</reference>
<dbReference type="Gene3D" id="1.10.357.150">
    <property type="match status" value="1"/>
</dbReference>
<feature type="compositionally biased region" description="Acidic residues" evidence="1">
    <location>
        <begin position="463"/>
        <end position="481"/>
    </location>
</feature>
<dbReference type="Proteomes" id="UP000053831">
    <property type="component" value="Unassembled WGS sequence"/>
</dbReference>
<organism evidence="3 4">
    <name type="scientific">Escovopsis weberi</name>
    <dbReference type="NCBI Taxonomy" id="150374"/>
    <lineage>
        <taxon>Eukaryota</taxon>
        <taxon>Fungi</taxon>
        <taxon>Dikarya</taxon>
        <taxon>Ascomycota</taxon>
        <taxon>Pezizomycotina</taxon>
        <taxon>Sordariomycetes</taxon>
        <taxon>Hypocreomycetidae</taxon>
        <taxon>Hypocreales</taxon>
        <taxon>Hypocreaceae</taxon>
        <taxon>Escovopsis</taxon>
    </lineage>
</organism>
<accession>A0A0M8MQ99</accession>
<dbReference type="AlphaFoldDB" id="A0A0M8MQ99"/>
<sequence length="877" mass="96962">MAEAQRLGEVILAFSLEGSFPEDAASLPAVSETDPSIAIEALGKAKTDLEMSIRTINEETKDDVSSWVKNAKVLQEDIIRSKVVANDIVHQSEAPDASGQAIQDAETKAEFIRNEAQYNQQLRGVLLRIQHVGQLLAEVDQASKEGRILDALQLLEKSWAALDEVGVSRNTRIVKLLDARAFELKASVHDVLSQAWRALVRVDVEAGQVAIVRELEDRNLSLDDIVVGFKAYKEIDERMEQFWRNLDASFVSPRMSAGKAPLPTIKIVSNVISLSGTAEPSLDALLSDLESVLLLIARELPRDLLQPFGNFMMADIVPRLIQEWLNPAIPSGLRAMEKFQALISRTTEFCDSLGGAGYERSSELQQWADKAAMRWLEKCRETTLDMIRTSLAGGMGESKRVEKIEKQMVSLAEGKELATTGAGAAADSNDWGDGWGDAWDDDHEQGCEDPAPQDESNGHDHEAAEDDASADAWGWDDDADDAAPPPSEDLPKPDEPTEAADDDDDDGTDAWGWGDDAAEPEPEPEPEVEPEVKVMEKRKQTQPSTAIPTAKRRASQAEKEETRELVFKEAYSISSMPQPVLDLIYQLLEDGATLTKETDEHSLVAATAPGLFGLPTFALALFRAISPHYYSLDPGGNMFLYNDATYLAEKLSEFSSSWKQRQDLSPRAQNMLRLDNDVKSLESFANRSYSSEMNTQKVVLQDLIGSSKNVMHQDEKEAAVESGTARIRTMAATWEPILRRSAWSQAVGSLADSLAARIISDVLELSSIGQEEAYSIAKLITSVTELDSLFLPSRLSGTAPSEDEVPTTAQYAPNWLRLKYLGEVLQSNLNEVKYLWCESELSLYFKVDEVVDLIHASFEDNPRTRDTVREIKAKQTQ</sequence>
<dbReference type="STRING" id="150374.A0A0M8MQ99"/>
<protein>
    <submittedName>
        <fullName evidence="3">Centromere/kinetochore protein zw10-like protein</fullName>
    </submittedName>
</protein>
<dbReference type="PANTHER" id="PTHR12205">
    <property type="entry name" value="CENTROMERE/KINETOCHORE PROTEIN ZW10"/>
    <property type="match status" value="1"/>
</dbReference>
<evidence type="ECO:0000259" key="2">
    <source>
        <dbReference type="Pfam" id="PF22766"/>
    </source>
</evidence>
<dbReference type="GO" id="GO:1990423">
    <property type="term" value="C:RZZ complex"/>
    <property type="evidence" value="ECO:0007669"/>
    <property type="project" value="TreeGrafter"/>
</dbReference>